<dbReference type="Gene3D" id="3.30.300.160">
    <property type="entry name" value="Type II secretion system, protein E, N-terminal domain"/>
    <property type="match status" value="1"/>
</dbReference>
<dbReference type="InterPro" id="IPR037257">
    <property type="entry name" value="T2SS_E_N_sf"/>
</dbReference>
<evidence type="ECO:0000256" key="3">
    <source>
        <dbReference type="ARBA" id="ARBA00022490"/>
    </source>
</evidence>
<dbReference type="InterPro" id="IPR013374">
    <property type="entry name" value="ATPase_typ4_pilus-assembl_PilB"/>
</dbReference>
<sequence length="572" mass="62898">MAASPAVVNLSGLARRLIRDELISEDIARKAYEEAQRRREPFVQYLVEHKVLDSRSIALAASQEFGVPLLDLSALDLSHLPVSLVDEKLITKHRALPIYKRGNRLFLAISDPTNDQALDEIRFNTGLATDAILVDEDKLAAALLKALEATNATGGAATDVTDAELENIDVSGDEETRNDDETNIDDKPVVRYVNKILVDAITKGASDIHFEPYEKSFRIRFRQDGLLSEVANPPLNIASRLVSRLKVMSRMNIAERRIPQDGRIKLKLSRSRDIDFRVNTLPTLYGEKVVLRILDSTAATVGIDNLGMDPKQKTDFMQCISKPYGMVLVTGPTGSGKTVTLYSALNILNKVDINISTVEDPVEIQVAGINQVNLNPKSGLTFAAALRAFLRQDPDIIMVGEIRDLETAEIAVKAAQTGHLVLSTLHTNDAPQSLTRLANMGVPPFNIASSVLLILAQRLARKLCIHCKQIDQIPREALLEEGFTPEEVDAGVTIYKPIGCEHCNNGYKGRIGIFQVVRVSEAMGRLIMEGGNSLDLAKQARQEGYADLRLSGLRKVKAGITSLQELNRVTKD</sequence>
<keyword evidence="8" id="KW-1185">Reference proteome</keyword>
<dbReference type="Pfam" id="PF05157">
    <property type="entry name" value="MshEN"/>
    <property type="match status" value="1"/>
</dbReference>
<evidence type="ECO:0000313" key="7">
    <source>
        <dbReference type="EMBL" id="MBB1126810.1"/>
    </source>
</evidence>
<feature type="domain" description="Bacterial type II secretion system protein E" evidence="6">
    <location>
        <begin position="390"/>
        <end position="404"/>
    </location>
</feature>
<dbReference type="AlphaFoldDB" id="A0A839HFF1"/>
<comment type="subcellular location">
    <subcellularLocation>
        <location evidence="1">Cytoplasm</location>
    </subcellularLocation>
</comment>
<evidence type="ECO:0000256" key="4">
    <source>
        <dbReference type="ARBA" id="ARBA00022741"/>
    </source>
</evidence>
<dbReference type="Proteomes" id="UP000548632">
    <property type="component" value="Unassembled WGS sequence"/>
</dbReference>
<keyword evidence="3" id="KW-0963">Cytoplasm</keyword>
<dbReference type="Gene3D" id="3.40.50.300">
    <property type="entry name" value="P-loop containing nucleotide triphosphate hydrolases"/>
    <property type="match status" value="1"/>
</dbReference>
<evidence type="ECO:0000256" key="2">
    <source>
        <dbReference type="ARBA" id="ARBA00006611"/>
    </source>
</evidence>
<dbReference type="SUPFAM" id="SSF160246">
    <property type="entry name" value="EspE N-terminal domain-like"/>
    <property type="match status" value="1"/>
</dbReference>
<dbReference type="CDD" id="cd01129">
    <property type="entry name" value="PulE-GspE-like"/>
    <property type="match status" value="1"/>
</dbReference>
<evidence type="ECO:0000256" key="1">
    <source>
        <dbReference type="ARBA" id="ARBA00004496"/>
    </source>
</evidence>
<dbReference type="EMBL" id="JABVCQ010000026">
    <property type="protein sequence ID" value="MBB1126810.1"/>
    <property type="molecule type" value="Genomic_DNA"/>
</dbReference>
<dbReference type="PANTHER" id="PTHR30258:SF1">
    <property type="entry name" value="PROTEIN TRANSPORT PROTEIN HOFB HOMOLOG"/>
    <property type="match status" value="1"/>
</dbReference>
<organism evidence="7 8">
    <name type="scientific">Thiospirillum jenense</name>
    <dbReference type="NCBI Taxonomy" id="1653858"/>
    <lineage>
        <taxon>Bacteria</taxon>
        <taxon>Pseudomonadati</taxon>
        <taxon>Pseudomonadota</taxon>
        <taxon>Gammaproteobacteria</taxon>
        <taxon>Chromatiales</taxon>
        <taxon>Chromatiaceae</taxon>
        <taxon>Thiospirillum</taxon>
    </lineage>
</organism>
<reference evidence="7 8" key="1">
    <citation type="journal article" date="2020" name="Arch. Microbiol.">
        <title>The genome sequence of the giant phototrophic gammaproteobacterium Thiospirillum jenense gives insight into its physiological properties and phylogenetic relationships.</title>
        <authorList>
            <person name="Imhoff J.F."/>
            <person name="Meyer T.E."/>
            <person name="Kyndt J.A."/>
        </authorList>
    </citation>
    <scope>NUCLEOTIDE SEQUENCE [LARGE SCALE GENOMIC DNA]</scope>
    <source>
        <strain evidence="7 8">DSM 216</strain>
    </source>
</reference>
<dbReference type="GO" id="GO:0009297">
    <property type="term" value="P:pilus assembly"/>
    <property type="evidence" value="ECO:0007669"/>
    <property type="project" value="InterPro"/>
</dbReference>
<dbReference type="RefSeq" id="WP_182584439.1">
    <property type="nucleotide sequence ID" value="NZ_JABVCQ010000026.1"/>
</dbReference>
<dbReference type="Pfam" id="PF00437">
    <property type="entry name" value="T2SSE"/>
    <property type="match status" value="1"/>
</dbReference>
<evidence type="ECO:0000313" key="8">
    <source>
        <dbReference type="Proteomes" id="UP000548632"/>
    </source>
</evidence>
<dbReference type="PROSITE" id="PS00662">
    <property type="entry name" value="T2SP_E"/>
    <property type="match status" value="1"/>
</dbReference>
<dbReference type="InterPro" id="IPR007831">
    <property type="entry name" value="T2SS_GspE_N"/>
</dbReference>
<dbReference type="GO" id="GO:0005737">
    <property type="term" value="C:cytoplasm"/>
    <property type="evidence" value="ECO:0007669"/>
    <property type="project" value="UniProtKB-SubCell"/>
</dbReference>
<protein>
    <submittedName>
        <fullName evidence="7">Type IV-A pilus assembly ATPase PilB</fullName>
    </submittedName>
</protein>
<dbReference type="NCBIfam" id="TIGR02538">
    <property type="entry name" value="type_IV_pilB"/>
    <property type="match status" value="1"/>
</dbReference>
<dbReference type="Gene3D" id="3.30.450.90">
    <property type="match status" value="1"/>
</dbReference>
<dbReference type="PANTHER" id="PTHR30258">
    <property type="entry name" value="TYPE II SECRETION SYSTEM PROTEIN GSPE-RELATED"/>
    <property type="match status" value="1"/>
</dbReference>
<evidence type="ECO:0000259" key="6">
    <source>
        <dbReference type="PROSITE" id="PS00662"/>
    </source>
</evidence>
<dbReference type="FunFam" id="3.40.50.300:FF:000398">
    <property type="entry name" value="Type IV pilus assembly ATPase PilB"/>
    <property type="match status" value="1"/>
</dbReference>
<gene>
    <name evidence="7" type="primary">pilB</name>
    <name evidence="7" type="ORF">HUK38_11305</name>
</gene>
<comment type="caution">
    <text evidence="7">The sequence shown here is derived from an EMBL/GenBank/DDBJ whole genome shotgun (WGS) entry which is preliminary data.</text>
</comment>
<evidence type="ECO:0000256" key="5">
    <source>
        <dbReference type="ARBA" id="ARBA00022840"/>
    </source>
</evidence>
<proteinExistence type="inferred from homology"/>
<keyword evidence="4" id="KW-0547">Nucleotide-binding</keyword>
<dbReference type="SUPFAM" id="SSF52540">
    <property type="entry name" value="P-loop containing nucleoside triphosphate hydrolases"/>
    <property type="match status" value="1"/>
</dbReference>
<dbReference type="GO" id="GO:0016887">
    <property type="term" value="F:ATP hydrolysis activity"/>
    <property type="evidence" value="ECO:0007669"/>
    <property type="project" value="InterPro"/>
</dbReference>
<dbReference type="GO" id="GO:0005524">
    <property type="term" value="F:ATP binding"/>
    <property type="evidence" value="ECO:0007669"/>
    <property type="project" value="UniProtKB-KW"/>
</dbReference>
<name>A0A839HFF1_9GAMM</name>
<dbReference type="FunFam" id="3.30.450.90:FF:000001">
    <property type="entry name" value="Type II secretion system ATPase GspE"/>
    <property type="match status" value="1"/>
</dbReference>
<accession>A0A839HFF1</accession>
<keyword evidence="5" id="KW-0067">ATP-binding</keyword>
<dbReference type="InterPro" id="IPR001482">
    <property type="entry name" value="T2SS/T4SS_dom"/>
</dbReference>
<dbReference type="InterPro" id="IPR027417">
    <property type="entry name" value="P-loop_NTPase"/>
</dbReference>
<dbReference type="GO" id="GO:0005886">
    <property type="term" value="C:plasma membrane"/>
    <property type="evidence" value="ECO:0007669"/>
    <property type="project" value="TreeGrafter"/>
</dbReference>
<comment type="similarity">
    <text evidence="2">Belongs to the GSP E family.</text>
</comment>